<feature type="compositionally biased region" description="Polar residues" evidence="1">
    <location>
        <begin position="273"/>
        <end position="283"/>
    </location>
</feature>
<dbReference type="RefSeq" id="WP_151756953.1">
    <property type="nucleotide sequence ID" value="NZ_BKZW01000001.1"/>
</dbReference>
<gene>
    <name evidence="2" type="ORF">KDW_33220</name>
</gene>
<feature type="region of interest" description="Disordered" evidence="1">
    <location>
        <begin position="157"/>
        <end position="466"/>
    </location>
</feature>
<protein>
    <submittedName>
        <fullName evidence="2">Uncharacterized protein</fullName>
    </submittedName>
</protein>
<keyword evidence="3" id="KW-1185">Reference proteome</keyword>
<organism evidence="2 3">
    <name type="scientific">Dictyobacter vulcani</name>
    <dbReference type="NCBI Taxonomy" id="2607529"/>
    <lineage>
        <taxon>Bacteria</taxon>
        <taxon>Bacillati</taxon>
        <taxon>Chloroflexota</taxon>
        <taxon>Ktedonobacteria</taxon>
        <taxon>Ktedonobacterales</taxon>
        <taxon>Dictyobacteraceae</taxon>
        <taxon>Dictyobacter</taxon>
    </lineage>
</organism>
<dbReference type="AlphaFoldDB" id="A0A5J4KRX4"/>
<evidence type="ECO:0000313" key="2">
    <source>
        <dbReference type="EMBL" id="GER89160.1"/>
    </source>
</evidence>
<sequence length="475" mass="53009">MNEREIQPAGRIEDAEIDKLFSQLTHQEVEQFYATYQLWLKRQKADQLQQEIQKLHVKQAQNTEQIQAYTPSAIALAAIAQLRACGVEDIDLLDRMLERGEDWLDNTMQLLSRCEALNVIQGNYTQWCEHALEGAYEWMWSMNDSGLSNYFEVELPETQTEEQAPEISEPQSTDNAPKVTEDQLLRKLMSEPGSPEGSRQTKPLPPEDEESVPLDIPPALVELLGSKADSQPPTESTHTVEPTDDEIRDVEQSEASSNEQVQELESESEKGSTESPGQPVGQSEESEEAVIQDQSTPEQPEETETTTVEELSPSDTEVPSLPDDNKQPGKQVEESVALEEPATSSEITATPEEAAETEPSASEIEQHSEEETEPEPPASEIEDHISETTTEEPLAIEATQTEDEEGPTQPPYSDEEPPEPVLESSPVMPVAMEPTSTLQHTEEEAEEEKSGKPHVTHEEQPQGLLPRWLARIFGR</sequence>
<proteinExistence type="predicted"/>
<accession>A0A5J4KRX4</accession>
<feature type="compositionally biased region" description="Basic and acidic residues" evidence="1">
    <location>
        <begin position="323"/>
        <end position="333"/>
    </location>
</feature>
<dbReference type="Proteomes" id="UP000326912">
    <property type="component" value="Unassembled WGS sequence"/>
</dbReference>
<feature type="compositionally biased region" description="Low complexity" evidence="1">
    <location>
        <begin position="342"/>
        <end position="363"/>
    </location>
</feature>
<feature type="compositionally biased region" description="Polar residues" evidence="1">
    <location>
        <begin position="253"/>
        <end position="263"/>
    </location>
</feature>
<comment type="caution">
    <text evidence="2">The sequence shown here is derived from an EMBL/GenBank/DDBJ whole genome shotgun (WGS) entry which is preliminary data.</text>
</comment>
<feature type="compositionally biased region" description="Basic and acidic residues" evidence="1">
    <location>
        <begin position="179"/>
        <end position="189"/>
    </location>
</feature>
<dbReference type="EMBL" id="BKZW01000001">
    <property type="protein sequence ID" value="GER89160.1"/>
    <property type="molecule type" value="Genomic_DNA"/>
</dbReference>
<evidence type="ECO:0000313" key="3">
    <source>
        <dbReference type="Proteomes" id="UP000326912"/>
    </source>
</evidence>
<feature type="compositionally biased region" description="Polar residues" evidence="1">
    <location>
        <begin position="228"/>
        <end position="240"/>
    </location>
</feature>
<feature type="compositionally biased region" description="Basic and acidic residues" evidence="1">
    <location>
        <begin position="448"/>
        <end position="460"/>
    </location>
</feature>
<evidence type="ECO:0000256" key="1">
    <source>
        <dbReference type="SAM" id="MobiDB-lite"/>
    </source>
</evidence>
<name>A0A5J4KRX4_9CHLR</name>
<reference evidence="2 3" key="1">
    <citation type="submission" date="2019-10" db="EMBL/GenBank/DDBJ databases">
        <title>Dictyobacter vulcani sp. nov., within the class Ktedonobacteria, isolated from soil of volcanic Mt. Zao.</title>
        <authorList>
            <person name="Zheng Y."/>
            <person name="Wang C.M."/>
            <person name="Sakai Y."/>
            <person name="Abe K."/>
            <person name="Yokota A."/>
            <person name="Yabe S."/>
        </authorList>
    </citation>
    <scope>NUCLEOTIDE SEQUENCE [LARGE SCALE GENOMIC DNA]</scope>
    <source>
        <strain evidence="2 3">W12</strain>
    </source>
</reference>
<feature type="compositionally biased region" description="Low complexity" evidence="1">
    <location>
        <begin position="421"/>
        <end position="430"/>
    </location>
</feature>